<evidence type="ECO:0000313" key="2">
    <source>
        <dbReference type="Proteomes" id="UP001596170"/>
    </source>
</evidence>
<evidence type="ECO:0008006" key="3">
    <source>
        <dbReference type="Google" id="ProtNLM"/>
    </source>
</evidence>
<dbReference type="RefSeq" id="WP_377735299.1">
    <property type="nucleotide sequence ID" value="NZ_JBHSRI010000025.1"/>
</dbReference>
<evidence type="ECO:0000313" key="1">
    <source>
        <dbReference type="EMBL" id="MFC6040748.1"/>
    </source>
</evidence>
<proteinExistence type="predicted"/>
<dbReference type="EMBL" id="JBHSRI010000025">
    <property type="protein sequence ID" value="MFC6040748.1"/>
    <property type="molecule type" value="Genomic_DNA"/>
</dbReference>
<reference evidence="2" key="1">
    <citation type="journal article" date="2019" name="Int. J. Syst. Evol. Microbiol.">
        <title>The Global Catalogue of Microorganisms (GCM) 10K type strain sequencing project: providing services to taxonomists for standard genome sequencing and annotation.</title>
        <authorList>
            <consortium name="The Broad Institute Genomics Platform"/>
            <consortium name="The Broad Institute Genome Sequencing Center for Infectious Disease"/>
            <person name="Wu L."/>
            <person name="Ma J."/>
        </authorList>
    </citation>
    <scope>NUCLEOTIDE SEQUENCE [LARGE SCALE GENOMIC DNA]</scope>
    <source>
        <strain evidence="2">CCUG 54527</strain>
    </source>
</reference>
<accession>A0ABW1LBC5</accession>
<gene>
    <name evidence="1" type="ORF">ACFPYN_15075</name>
</gene>
<comment type="caution">
    <text evidence="1">The sequence shown here is derived from an EMBL/GenBank/DDBJ whole genome shotgun (WGS) entry which is preliminary data.</text>
</comment>
<keyword evidence="2" id="KW-1185">Reference proteome</keyword>
<name>A0ABW1LBC5_9BACL</name>
<dbReference type="Proteomes" id="UP001596170">
    <property type="component" value="Unassembled WGS sequence"/>
</dbReference>
<sequence>MKKLFAAIVILGAIGYGIYYFGTNVASEELVDSASTELENSGQMNDVKAYIESDPELTALVKEAESADESTLPFTSKGEATRVLIKKVGMTKLRDMQSDVQNGTASKEEVLQVLGEKLTKEEMLALQVIAYKEIYNK</sequence>
<protein>
    <recommendedName>
        <fullName evidence="3">Phenylalanyl-tRNA synthetase subunit beta</fullName>
    </recommendedName>
</protein>
<organism evidence="1 2">
    <name type="scientific">Paenisporosarcina macmurdoensis</name>
    <dbReference type="NCBI Taxonomy" id="212659"/>
    <lineage>
        <taxon>Bacteria</taxon>
        <taxon>Bacillati</taxon>
        <taxon>Bacillota</taxon>
        <taxon>Bacilli</taxon>
        <taxon>Bacillales</taxon>
        <taxon>Caryophanaceae</taxon>
        <taxon>Paenisporosarcina</taxon>
    </lineage>
</organism>